<evidence type="ECO:0000313" key="2">
    <source>
        <dbReference type="Proteomes" id="UP000007303"/>
    </source>
</evidence>
<reference evidence="1" key="3">
    <citation type="submission" date="2025-09" db="UniProtKB">
        <authorList>
            <consortium name="Ensembl"/>
        </authorList>
    </citation>
    <scope>IDENTIFICATION</scope>
</reference>
<accession>H3C106</accession>
<keyword evidence="2" id="KW-1185">Reference proteome</keyword>
<proteinExistence type="predicted"/>
<dbReference type="Ensembl" id="ENSTNIT00000000553.1">
    <property type="protein sequence ID" value="ENSTNIP00000001922.1"/>
    <property type="gene ID" value="ENSTNIG00000000088.1"/>
</dbReference>
<dbReference type="InParanoid" id="H3C106"/>
<dbReference type="HOGENOM" id="CLU_2677624_0_0_1"/>
<reference evidence="2" key="1">
    <citation type="journal article" date="2004" name="Nature">
        <title>Genome duplication in the teleost fish Tetraodon nigroviridis reveals the early vertebrate proto-karyotype.</title>
        <authorList>
            <person name="Jaillon O."/>
            <person name="Aury J.-M."/>
            <person name="Brunet F."/>
            <person name="Petit J.-L."/>
            <person name="Stange-Thomann N."/>
            <person name="Mauceli E."/>
            <person name="Bouneau L."/>
            <person name="Fischer C."/>
            <person name="Ozouf-Costaz C."/>
            <person name="Bernot A."/>
            <person name="Nicaud S."/>
            <person name="Jaffe D."/>
            <person name="Fisher S."/>
            <person name="Lutfalla G."/>
            <person name="Dossat C."/>
            <person name="Segurens B."/>
            <person name="Dasilva C."/>
            <person name="Salanoubat M."/>
            <person name="Levy M."/>
            <person name="Boudet N."/>
            <person name="Castellano S."/>
            <person name="Anthouard V."/>
            <person name="Jubin C."/>
            <person name="Castelli V."/>
            <person name="Katinka M."/>
            <person name="Vacherie B."/>
            <person name="Biemont C."/>
            <person name="Skalli Z."/>
            <person name="Cattolico L."/>
            <person name="Poulain J."/>
            <person name="De Berardinis V."/>
            <person name="Cruaud C."/>
            <person name="Duprat S."/>
            <person name="Brottier P."/>
            <person name="Coutanceau J.-P."/>
            <person name="Gouzy J."/>
            <person name="Parra G."/>
            <person name="Lardier G."/>
            <person name="Chapple C."/>
            <person name="McKernan K.J."/>
            <person name="McEwan P."/>
            <person name="Bosak S."/>
            <person name="Kellis M."/>
            <person name="Volff J.-N."/>
            <person name="Guigo R."/>
            <person name="Zody M.C."/>
            <person name="Mesirov J."/>
            <person name="Lindblad-Toh K."/>
            <person name="Birren B."/>
            <person name="Nusbaum C."/>
            <person name="Kahn D."/>
            <person name="Robinson-Rechavi M."/>
            <person name="Laudet V."/>
            <person name="Schachter V."/>
            <person name="Quetier F."/>
            <person name="Saurin W."/>
            <person name="Scarpelli C."/>
            <person name="Wincker P."/>
            <person name="Lander E.S."/>
            <person name="Weissenbach J."/>
            <person name="Roest Crollius H."/>
        </authorList>
    </citation>
    <scope>NUCLEOTIDE SEQUENCE [LARGE SCALE GENOMIC DNA]</scope>
</reference>
<dbReference type="Proteomes" id="UP000007303">
    <property type="component" value="Unassembled WGS sequence"/>
</dbReference>
<reference evidence="1" key="2">
    <citation type="submission" date="2025-08" db="UniProtKB">
        <authorList>
            <consortium name="Ensembl"/>
        </authorList>
    </citation>
    <scope>IDENTIFICATION</scope>
</reference>
<organism evidence="1 2">
    <name type="scientific">Tetraodon nigroviridis</name>
    <name type="common">Spotted green pufferfish</name>
    <name type="synonym">Chelonodon nigroviridis</name>
    <dbReference type="NCBI Taxonomy" id="99883"/>
    <lineage>
        <taxon>Eukaryota</taxon>
        <taxon>Metazoa</taxon>
        <taxon>Chordata</taxon>
        <taxon>Craniata</taxon>
        <taxon>Vertebrata</taxon>
        <taxon>Euteleostomi</taxon>
        <taxon>Actinopterygii</taxon>
        <taxon>Neopterygii</taxon>
        <taxon>Teleostei</taxon>
        <taxon>Neoteleostei</taxon>
        <taxon>Acanthomorphata</taxon>
        <taxon>Eupercaria</taxon>
        <taxon>Tetraodontiformes</taxon>
        <taxon>Tetradontoidea</taxon>
        <taxon>Tetraodontidae</taxon>
        <taxon>Tetraodon</taxon>
    </lineage>
</organism>
<evidence type="ECO:0000313" key="1">
    <source>
        <dbReference type="Ensembl" id="ENSTNIP00000001922.1"/>
    </source>
</evidence>
<name>H3C106_TETNG</name>
<sequence length="75" mass="8556">QKKERKKKKNLPGHSCQESDTLRLKADSSHVKVFATWKHLKKIHIARRYAENRVDLQGNVTAGGLFGLKFEVRGA</sequence>
<dbReference type="AlphaFoldDB" id="H3C106"/>
<protein>
    <submittedName>
        <fullName evidence="1">Uncharacterized protein</fullName>
    </submittedName>
</protein>